<keyword evidence="3" id="KW-1185">Reference proteome</keyword>
<dbReference type="Gene3D" id="3.40.50.150">
    <property type="entry name" value="Vaccinia Virus protein VP39"/>
    <property type="match status" value="1"/>
</dbReference>
<reference evidence="2 3" key="1">
    <citation type="submission" date="2020-09" db="EMBL/GenBank/DDBJ databases">
        <title>Diversity and distribution of actinomycetes associated with coral in the coast of Hainan.</title>
        <authorList>
            <person name="Li F."/>
        </authorList>
    </citation>
    <scope>NUCLEOTIDE SEQUENCE [LARGE SCALE GENOMIC DNA]</scope>
    <source>
        <strain evidence="2 3">HNM0947</strain>
    </source>
</reference>
<gene>
    <name evidence="2" type="ORF">IDM40_12660</name>
</gene>
<sequence>MPLDALHRARRQGLTAQQAAAAHPPRTTPDALYLALWAHADGHPEPAREHAQLAHRLDPNSEFARLLPHHLEREHTGVYDAPEAFGAFIRGGGNVELYRATSRALARILDEHTPRTLLDVGPGDGLALLPALNGTAGPAPHVDLVEPSTALLEQATDALQAQHIGHRAHNTTVEELLTTHPDMRWDLAQSTFALQSLSPHERGPVLAALAQRTGHLAVVEFDVAHVPDPFDPHWFDSCLQRLERGLREYEGDRDLVGTGFILPVVLGHFATHTRTNHEHSIQDWIGDLEQAGFTHVQAHHLCDYWWEPAWLLRARGRHTG</sequence>
<dbReference type="GO" id="GO:0008168">
    <property type="term" value="F:methyltransferase activity"/>
    <property type="evidence" value="ECO:0007669"/>
    <property type="project" value="UniProtKB-KW"/>
</dbReference>
<protein>
    <submittedName>
        <fullName evidence="2">Class I SAM-dependent methyltransferase</fullName>
    </submittedName>
</protein>
<dbReference type="InterPro" id="IPR029063">
    <property type="entry name" value="SAM-dependent_MTases_sf"/>
</dbReference>
<keyword evidence="2" id="KW-0489">Methyltransferase</keyword>
<dbReference type="Proteomes" id="UP000806528">
    <property type="component" value="Unassembled WGS sequence"/>
</dbReference>
<accession>A0ABR9P6V5</accession>
<evidence type="ECO:0000313" key="3">
    <source>
        <dbReference type="Proteomes" id="UP000806528"/>
    </source>
</evidence>
<evidence type="ECO:0000313" key="2">
    <source>
        <dbReference type="EMBL" id="MBE2999551.1"/>
    </source>
</evidence>
<evidence type="ECO:0000256" key="1">
    <source>
        <dbReference type="SAM" id="MobiDB-lite"/>
    </source>
</evidence>
<keyword evidence="2" id="KW-0808">Transferase</keyword>
<proteinExistence type="predicted"/>
<feature type="region of interest" description="Disordered" evidence="1">
    <location>
        <begin position="1"/>
        <end position="25"/>
    </location>
</feature>
<name>A0ABR9P6V5_9ACTN</name>
<dbReference type="SUPFAM" id="SSF53335">
    <property type="entry name" value="S-adenosyl-L-methionine-dependent methyltransferases"/>
    <property type="match status" value="1"/>
</dbReference>
<dbReference type="GO" id="GO:0032259">
    <property type="term" value="P:methylation"/>
    <property type="evidence" value="ECO:0007669"/>
    <property type="project" value="UniProtKB-KW"/>
</dbReference>
<organism evidence="2 3">
    <name type="scientific">Nocardiopsis coralli</name>
    <dbReference type="NCBI Taxonomy" id="2772213"/>
    <lineage>
        <taxon>Bacteria</taxon>
        <taxon>Bacillati</taxon>
        <taxon>Actinomycetota</taxon>
        <taxon>Actinomycetes</taxon>
        <taxon>Streptosporangiales</taxon>
        <taxon>Nocardiopsidaceae</taxon>
        <taxon>Nocardiopsis</taxon>
    </lineage>
</organism>
<dbReference type="EMBL" id="JADBGI010000009">
    <property type="protein sequence ID" value="MBE2999551.1"/>
    <property type="molecule type" value="Genomic_DNA"/>
</dbReference>
<comment type="caution">
    <text evidence="2">The sequence shown here is derived from an EMBL/GenBank/DDBJ whole genome shotgun (WGS) entry which is preliminary data.</text>
</comment>
<dbReference type="RefSeq" id="WP_193122168.1">
    <property type="nucleotide sequence ID" value="NZ_JADBGI010000009.1"/>
</dbReference>